<comment type="caution">
    <text evidence="1">The sequence shown here is derived from an EMBL/GenBank/DDBJ whole genome shotgun (WGS) entry which is preliminary data.</text>
</comment>
<organism evidence="1 2">
    <name type="scientific">Adiantum capillus-veneris</name>
    <name type="common">Maidenhair fern</name>
    <dbReference type="NCBI Taxonomy" id="13818"/>
    <lineage>
        <taxon>Eukaryota</taxon>
        <taxon>Viridiplantae</taxon>
        <taxon>Streptophyta</taxon>
        <taxon>Embryophyta</taxon>
        <taxon>Tracheophyta</taxon>
        <taxon>Polypodiopsida</taxon>
        <taxon>Polypodiidae</taxon>
        <taxon>Polypodiales</taxon>
        <taxon>Pteridineae</taxon>
        <taxon>Pteridaceae</taxon>
        <taxon>Vittarioideae</taxon>
        <taxon>Adiantum</taxon>
    </lineage>
</organism>
<gene>
    <name evidence="1" type="ORF">GOP47_0017159</name>
</gene>
<keyword evidence="2" id="KW-1185">Reference proteome</keyword>
<dbReference type="AlphaFoldDB" id="A0A9D4ZBC8"/>
<dbReference type="Proteomes" id="UP000886520">
    <property type="component" value="Chromosome 16"/>
</dbReference>
<evidence type="ECO:0000313" key="1">
    <source>
        <dbReference type="EMBL" id="KAI5068814.1"/>
    </source>
</evidence>
<protein>
    <submittedName>
        <fullName evidence="1">Uncharacterized protein</fullName>
    </submittedName>
</protein>
<name>A0A9D4ZBC8_ADICA</name>
<reference evidence="1" key="1">
    <citation type="submission" date="2021-01" db="EMBL/GenBank/DDBJ databases">
        <title>Adiantum capillus-veneris genome.</title>
        <authorList>
            <person name="Fang Y."/>
            <person name="Liao Q."/>
        </authorList>
    </citation>
    <scope>NUCLEOTIDE SEQUENCE</scope>
    <source>
        <strain evidence="1">H3</strain>
        <tissue evidence="1">Leaf</tissue>
    </source>
</reference>
<sequence length="99" mass="10816">MMPFTPTTQPKEALHLLLSKKDIEKGVAIRIFSMRVEELVSITCCRPSLVAALSTSLRRVSSKLSVRGARRVKLPKAQGLCPASLRYTSSSRVGMKGSV</sequence>
<proteinExistence type="predicted"/>
<accession>A0A9D4ZBC8</accession>
<dbReference type="EMBL" id="JABFUD020000016">
    <property type="protein sequence ID" value="KAI5068814.1"/>
    <property type="molecule type" value="Genomic_DNA"/>
</dbReference>
<evidence type="ECO:0000313" key="2">
    <source>
        <dbReference type="Proteomes" id="UP000886520"/>
    </source>
</evidence>